<comment type="caution">
    <text evidence="2">The sequence shown here is derived from an EMBL/GenBank/DDBJ whole genome shotgun (WGS) entry which is preliminary data.</text>
</comment>
<proteinExistence type="predicted"/>
<evidence type="ECO:0000313" key="3">
    <source>
        <dbReference type="Proteomes" id="UP000193411"/>
    </source>
</evidence>
<protein>
    <recommendedName>
        <fullName evidence="4">Aminoglycoside phosphotransferase domain-containing protein</fullName>
    </recommendedName>
</protein>
<sequence length="361" mass="38837">MGQSTAHDSDARQHGPPRLGWRSAGAQELLAIDQQPGVVLKALWPHLQAEHRLSVVNQLAHIVCRMKSSPAASGLVAQGAIGNFSVRQGPVARADGPPKLNDITLGCMVDGGRGPWFPTSAGTPPVLLQYIRDTTHAAVTTLRSPALDVLAGMRTRFAPRIDAYIAALDSIGSPNATPSSLLPNDLATWAAVPLSLTHGDLNLQNVIVTIDGITDSLHPSPTDPFALDLDAAAPVLASLKSLDPATHKLRITSILDWEWAGVFPWTDEFRASFDFLATPEVEGESLALRNAFYDILDASGMPTPSHTHQAVWTWLSGVSLVRDTLAPWWMRDLVDPGAEEHNESKRVCEDELDQALSAVGY</sequence>
<evidence type="ECO:0008006" key="4">
    <source>
        <dbReference type="Google" id="ProtNLM"/>
    </source>
</evidence>
<dbReference type="InterPro" id="IPR051678">
    <property type="entry name" value="AGP_Transferase"/>
</dbReference>
<reference evidence="2 3" key="1">
    <citation type="submission" date="2016-07" db="EMBL/GenBank/DDBJ databases">
        <title>Pervasive Adenine N6-methylation of Active Genes in Fungi.</title>
        <authorList>
            <consortium name="DOE Joint Genome Institute"/>
            <person name="Mondo S.J."/>
            <person name="Dannebaum R.O."/>
            <person name="Kuo R.C."/>
            <person name="Labutti K."/>
            <person name="Haridas S."/>
            <person name="Kuo A."/>
            <person name="Salamov A."/>
            <person name="Ahrendt S.R."/>
            <person name="Lipzen A."/>
            <person name="Sullivan W."/>
            <person name="Andreopoulos W.B."/>
            <person name="Clum A."/>
            <person name="Lindquist E."/>
            <person name="Daum C."/>
            <person name="Ramamoorthy G.K."/>
            <person name="Gryganskyi A."/>
            <person name="Culley D."/>
            <person name="Magnuson J.K."/>
            <person name="James T.Y."/>
            <person name="O'Malley M.A."/>
            <person name="Stajich J.E."/>
            <person name="Spatafora J.W."/>
            <person name="Visel A."/>
            <person name="Grigoriev I.V."/>
        </authorList>
    </citation>
    <scope>NUCLEOTIDE SEQUENCE [LARGE SCALE GENOMIC DNA]</scope>
    <source>
        <strain evidence="2 3">PL171</strain>
    </source>
</reference>
<organism evidence="2 3">
    <name type="scientific">Catenaria anguillulae PL171</name>
    <dbReference type="NCBI Taxonomy" id="765915"/>
    <lineage>
        <taxon>Eukaryota</taxon>
        <taxon>Fungi</taxon>
        <taxon>Fungi incertae sedis</taxon>
        <taxon>Blastocladiomycota</taxon>
        <taxon>Blastocladiomycetes</taxon>
        <taxon>Blastocladiales</taxon>
        <taxon>Catenariaceae</taxon>
        <taxon>Catenaria</taxon>
    </lineage>
</organism>
<dbReference type="PANTHER" id="PTHR21310:SF15">
    <property type="entry name" value="AMINOGLYCOSIDE PHOSPHOTRANSFERASE DOMAIN-CONTAINING PROTEIN"/>
    <property type="match status" value="1"/>
</dbReference>
<accession>A0A1Y2H981</accession>
<evidence type="ECO:0000313" key="2">
    <source>
        <dbReference type="EMBL" id="ORZ31126.1"/>
    </source>
</evidence>
<dbReference type="PANTHER" id="PTHR21310">
    <property type="entry name" value="AMINOGLYCOSIDE PHOSPHOTRANSFERASE-RELATED-RELATED"/>
    <property type="match status" value="1"/>
</dbReference>
<dbReference type="AlphaFoldDB" id="A0A1Y2H981"/>
<gene>
    <name evidence="2" type="ORF">BCR44DRAFT_1278049</name>
</gene>
<feature type="region of interest" description="Disordered" evidence="1">
    <location>
        <begin position="1"/>
        <end position="20"/>
    </location>
</feature>
<dbReference type="OrthoDB" id="2906425at2759"/>
<dbReference type="Proteomes" id="UP000193411">
    <property type="component" value="Unassembled WGS sequence"/>
</dbReference>
<name>A0A1Y2H981_9FUNG</name>
<dbReference type="EMBL" id="MCFL01000066">
    <property type="protein sequence ID" value="ORZ31126.1"/>
    <property type="molecule type" value="Genomic_DNA"/>
</dbReference>
<evidence type="ECO:0000256" key="1">
    <source>
        <dbReference type="SAM" id="MobiDB-lite"/>
    </source>
</evidence>
<keyword evidence="3" id="KW-1185">Reference proteome</keyword>